<dbReference type="Pfam" id="PF03963">
    <property type="entry name" value="FlgD"/>
    <property type="match status" value="1"/>
</dbReference>
<dbReference type="EMBL" id="JAKZBV010000001">
    <property type="protein sequence ID" value="MCH6468527.1"/>
    <property type="molecule type" value="Genomic_DNA"/>
</dbReference>
<keyword evidence="4" id="KW-0282">Flagellum</keyword>
<gene>
    <name evidence="4" type="ORF">L0M17_00765</name>
</gene>
<comment type="similarity">
    <text evidence="1">Belongs to the FlgD family.</text>
</comment>
<protein>
    <submittedName>
        <fullName evidence="4">Flagellar hook capping protein</fullName>
    </submittedName>
</protein>
<accession>A0ABS9TW80</accession>
<dbReference type="InterPro" id="IPR005648">
    <property type="entry name" value="FlgD"/>
</dbReference>
<keyword evidence="4" id="KW-0966">Cell projection</keyword>
<keyword evidence="4" id="KW-0969">Cilium</keyword>
<feature type="region of interest" description="Disordered" evidence="3">
    <location>
        <begin position="1"/>
        <end position="36"/>
    </location>
</feature>
<name>A0ABS9TW80_9MICC</name>
<dbReference type="Proteomes" id="UP001202922">
    <property type="component" value="Unassembled WGS sequence"/>
</dbReference>
<proteinExistence type="inferred from homology"/>
<evidence type="ECO:0000313" key="4">
    <source>
        <dbReference type="EMBL" id="MCH6468527.1"/>
    </source>
</evidence>
<sequence length="157" mass="15273">MSISPVSSPVGTAAASSAVGGTSLTSSTPTSTPQQTLNSSVFMDLLVAQLKNQDPSSPMDTNAMIQQTSQLSMVEQLTQLATDSSQGLSVQQRAAAAELIGKAVTYLGADGTSGSGTASSVSFSGTSPTVNIGGASIPLGSITGVTGTTGVTGATGA</sequence>
<organism evidence="4 5">
    <name type="scientific">Sinomonas terrae</name>
    <dbReference type="NCBI Taxonomy" id="2908838"/>
    <lineage>
        <taxon>Bacteria</taxon>
        <taxon>Bacillati</taxon>
        <taxon>Actinomycetota</taxon>
        <taxon>Actinomycetes</taxon>
        <taxon>Micrococcales</taxon>
        <taxon>Micrococcaceae</taxon>
        <taxon>Sinomonas</taxon>
    </lineage>
</organism>
<reference evidence="4 5" key="1">
    <citation type="submission" date="2022-03" db="EMBL/GenBank/DDBJ databases">
        <title>Sinomonas sp. isolated from a soil.</title>
        <authorList>
            <person name="Han J."/>
            <person name="Kim D.-U."/>
        </authorList>
    </citation>
    <scope>NUCLEOTIDE SEQUENCE [LARGE SCALE GENOMIC DNA]</scope>
    <source>
        <strain evidence="4 5">5-5</strain>
    </source>
</reference>
<evidence type="ECO:0000256" key="1">
    <source>
        <dbReference type="ARBA" id="ARBA00010577"/>
    </source>
</evidence>
<keyword evidence="5" id="KW-1185">Reference proteome</keyword>
<evidence type="ECO:0000313" key="5">
    <source>
        <dbReference type="Proteomes" id="UP001202922"/>
    </source>
</evidence>
<comment type="caution">
    <text evidence="4">The sequence shown here is derived from an EMBL/GenBank/DDBJ whole genome shotgun (WGS) entry which is preliminary data.</text>
</comment>
<dbReference type="RefSeq" id="WP_241050316.1">
    <property type="nucleotide sequence ID" value="NZ_JAKZBV010000001.1"/>
</dbReference>
<evidence type="ECO:0000256" key="2">
    <source>
        <dbReference type="ARBA" id="ARBA00022795"/>
    </source>
</evidence>
<evidence type="ECO:0000256" key="3">
    <source>
        <dbReference type="SAM" id="MobiDB-lite"/>
    </source>
</evidence>
<keyword evidence="2" id="KW-1005">Bacterial flagellum biogenesis</keyword>